<dbReference type="InterPro" id="IPR015991">
    <property type="entry name" value="TatD/YcfH-like"/>
</dbReference>
<protein>
    <submittedName>
        <fullName evidence="9">Hydrolase TatD</fullName>
    </submittedName>
</protein>
<comment type="similarity">
    <text evidence="2">Belongs to the metallo-dependent hydrolases superfamily. TatD-type hydrolase family.</text>
</comment>
<dbReference type="CDD" id="cd01335">
    <property type="entry name" value="Radical_SAM"/>
    <property type="match status" value="1"/>
</dbReference>
<dbReference type="AlphaFoldDB" id="A0A0C1QTT6"/>
<evidence type="ECO:0000259" key="8">
    <source>
        <dbReference type="PROSITE" id="PS51918"/>
    </source>
</evidence>
<dbReference type="Pfam" id="PF04055">
    <property type="entry name" value="Radical_SAM"/>
    <property type="match status" value="1"/>
</dbReference>
<dbReference type="SUPFAM" id="SSF102114">
    <property type="entry name" value="Radical SAM enzymes"/>
    <property type="match status" value="1"/>
</dbReference>
<dbReference type="InterPro" id="IPR007197">
    <property type="entry name" value="rSAM"/>
</dbReference>
<evidence type="ECO:0000313" key="9">
    <source>
        <dbReference type="EMBL" id="KIE41646.1"/>
    </source>
</evidence>
<dbReference type="SUPFAM" id="SSF51556">
    <property type="entry name" value="Metallo-dependent hydrolases"/>
    <property type="match status" value="1"/>
</dbReference>
<dbReference type="GO" id="GO:0051536">
    <property type="term" value="F:iron-sulfur cluster binding"/>
    <property type="evidence" value="ECO:0007669"/>
    <property type="project" value="UniProtKB-KW"/>
</dbReference>
<dbReference type="GO" id="GO:0016788">
    <property type="term" value="F:hydrolase activity, acting on ester bonds"/>
    <property type="evidence" value="ECO:0007669"/>
    <property type="project" value="InterPro"/>
</dbReference>
<evidence type="ECO:0000256" key="3">
    <source>
        <dbReference type="ARBA" id="ARBA00022691"/>
    </source>
</evidence>
<proteinExistence type="inferred from homology"/>
<comment type="caution">
    <text evidence="9">The sequence shown here is derived from an EMBL/GenBank/DDBJ whole genome shotgun (WGS) entry which is preliminary data.</text>
</comment>
<sequence>MNLSGFLIDTHAHIDGRDFAADFDAMLSRAWEAGLSHIVTVGADLESSRAAVELASRHERIWCAVGIHPHDAGRVTDRCYDEIRTLAQGNPKVAAIGEIGLDFFRDRSPRDEQERVFRRFIRLARELALPIVVHDRDAHERVMAILREEKARDVGGVLHCFSGDLAMARECIDMGFLISIPGTVTYPSNEALRQVVRGVKVEHLLVETDCPYLTPVPHRGKRNEPAYVRLAAEKVAELKGLSLEDVGRITSLNARRLFGIGESDQAARIAYRIRNSLYLNITNRCSNRCSFCAKFDDYTVKGHHLRLDHEPDSTEVLAAVGEPGPVDEIVFCGFGEPMLRIDLIVEVARELKKRGFRIRINTDGQANLVHGRNVLPELQGLVDCISVSLNAADADTYARICNTPFGTNGFTGICRFLEEARQYIPTVVATAVTVPGIDVAAVRALAESLGVEFREREYAEVG</sequence>
<dbReference type="InterPro" id="IPR018228">
    <property type="entry name" value="DNase_TatD-rel_CS"/>
</dbReference>
<keyword evidence="5 9" id="KW-0378">Hydrolase</keyword>
<dbReference type="Gene3D" id="3.20.20.70">
    <property type="entry name" value="Aldolase class I"/>
    <property type="match status" value="1"/>
</dbReference>
<dbReference type="NCBIfam" id="TIGR00010">
    <property type="entry name" value="YchF/TatD family DNA exonuclease"/>
    <property type="match status" value="1"/>
</dbReference>
<evidence type="ECO:0000256" key="7">
    <source>
        <dbReference type="ARBA" id="ARBA00023014"/>
    </source>
</evidence>
<dbReference type="FunFam" id="3.20.20.140:FF:000005">
    <property type="entry name" value="TatD family hydrolase"/>
    <property type="match status" value="1"/>
</dbReference>
<evidence type="ECO:0000256" key="2">
    <source>
        <dbReference type="ARBA" id="ARBA00009275"/>
    </source>
</evidence>
<dbReference type="Proteomes" id="UP000031433">
    <property type="component" value="Unassembled WGS sequence"/>
</dbReference>
<dbReference type="Pfam" id="PF01026">
    <property type="entry name" value="TatD_DNase"/>
    <property type="match status" value="1"/>
</dbReference>
<dbReference type="EMBL" id="JXBL01000001">
    <property type="protein sequence ID" value="KIE41646.1"/>
    <property type="molecule type" value="Genomic_DNA"/>
</dbReference>
<dbReference type="SFLD" id="SFLDG01111">
    <property type="entry name" value="Uncharacterised_Radical_SAM_Su"/>
    <property type="match status" value="1"/>
</dbReference>
<evidence type="ECO:0000256" key="1">
    <source>
        <dbReference type="ARBA" id="ARBA00001966"/>
    </source>
</evidence>
<dbReference type="InterPro" id="IPR013785">
    <property type="entry name" value="Aldolase_TIM"/>
</dbReference>
<dbReference type="NCBIfam" id="TIGR04038">
    <property type="entry name" value="tatD_link_rSAM"/>
    <property type="match status" value="1"/>
</dbReference>
<feature type="domain" description="Radical SAM core" evidence="8">
    <location>
        <begin position="271"/>
        <end position="462"/>
    </location>
</feature>
<keyword evidence="10" id="KW-1185">Reference proteome</keyword>
<evidence type="ECO:0000256" key="5">
    <source>
        <dbReference type="ARBA" id="ARBA00022801"/>
    </source>
</evidence>
<dbReference type="GO" id="GO:0046872">
    <property type="term" value="F:metal ion binding"/>
    <property type="evidence" value="ECO:0007669"/>
    <property type="project" value="UniProtKB-KW"/>
</dbReference>
<dbReference type="InterPro" id="IPR058240">
    <property type="entry name" value="rSAM_sf"/>
</dbReference>
<dbReference type="InterPro" id="IPR001130">
    <property type="entry name" value="TatD-like"/>
</dbReference>
<name>A0A0C1QTT6_9BACT</name>
<accession>A0A0C1QTT6</accession>
<dbReference type="PROSITE" id="PS01137">
    <property type="entry name" value="TATD_1"/>
    <property type="match status" value="1"/>
</dbReference>
<dbReference type="RefSeq" id="WP_039643466.1">
    <property type="nucleotide sequence ID" value="NZ_JXBL01000001.1"/>
</dbReference>
<dbReference type="PANTHER" id="PTHR46124:SF2">
    <property type="entry name" value="D-AMINOACYL-TRNA DEACYLASE"/>
    <property type="match status" value="1"/>
</dbReference>
<keyword evidence="3" id="KW-0949">S-adenosyl-L-methionine</keyword>
<keyword evidence="7" id="KW-0411">Iron-sulfur</keyword>
<organism evidence="9 10">
    <name type="scientific">Geobacter soli</name>
    <dbReference type="NCBI Taxonomy" id="1510391"/>
    <lineage>
        <taxon>Bacteria</taxon>
        <taxon>Pseudomonadati</taxon>
        <taxon>Thermodesulfobacteriota</taxon>
        <taxon>Desulfuromonadia</taxon>
        <taxon>Geobacterales</taxon>
        <taxon>Geobacteraceae</taxon>
        <taxon>Geobacter</taxon>
    </lineage>
</organism>
<dbReference type="PROSITE" id="PS01090">
    <property type="entry name" value="TATD_2"/>
    <property type="match status" value="1"/>
</dbReference>
<evidence type="ECO:0000313" key="10">
    <source>
        <dbReference type="Proteomes" id="UP000031433"/>
    </source>
</evidence>
<dbReference type="CDD" id="cd01310">
    <property type="entry name" value="TatD_DNAse"/>
    <property type="match status" value="1"/>
</dbReference>
<gene>
    <name evidence="9" type="ORF">SE37_02895</name>
</gene>
<dbReference type="GO" id="GO:0005829">
    <property type="term" value="C:cytosol"/>
    <property type="evidence" value="ECO:0007669"/>
    <property type="project" value="TreeGrafter"/>
</dbReference>
<dbReference type="Gene3D" id="3.20.20.140">
    <property type="entry name" value="Metal-dependent hydrolases"/>
    <property type="match status" value="1"/>
</dbReference>
<reference evidence="9 10" key="1">
    <citation type="submission" date="2015-01" db="EMBL/GenBank/DDBJ databases">
        <title>Genome sequence of the anaerobic bacterium Geobacter soli GSS01, a dissimilatory Fe(III) reducer from soil.</title>
        <authorList>
            <person name="Yang G."/>
            <person name="Zhou S."/>
        </authorList>
    </citation>
    <scope>NUCLEOTIDE SEQUENCE [LARGE SCALE GENOMIC DNA]</scope>
    <source>
        <strain evidence="9 10">GSS01</strain>
    </source>
</reference>
<evidence type="ECO:0000256" key="4">
    <source>
        <dbReference type="ARBA" id="ARBA00022723"/>
    </source>
</evidence>
<dbReference type="PROSITE" id="PS51918">
    <property type="entry name" value="RADICAL_SAM"/>
    <property type="match status" value="1"/>
</dbReference>
<dbReference type="GO" id="GO:0004536">
    <property type="term" value="F:DNA nuclease activity"/>
    <property type="evidence" value="ECO:0007669"/>
    <property type="project" value="InterPro"/>
</dbReference>
<dbReference type="InterPro" id="IPR032466">
    <property type="entry name" value="Metal_Hydrolase"/>
</dbReference>
<dbReference type="InterPro" id="IPR023821">
    <property type="entry name" value="rSAM_TatD-assoc"/>
</dbReference>
<dbReference type="PANTHER" id="PTHR46124">
    <property type="entry name" value="D-AMINOACYL-TRNA DEACYLASE"/>
    <property type="match status" value="1"/>
</dbReference>
<dbReference type="SFLD" id="SFLDS00029">
    <property type="entry name" value="Radical_SAM"/>
    <property type="match status" value="1"/>
</dbReference>
<keyword evidence="6" id="KW-0408">Iron</keyword>
<keyword evidence="4" id="KW-0479">Metal-binding</keyword>
<evidence type="ECO:0000256" key="6">
    <source>
        <dbReference type="ARBA" id="ARBA00023004"/>
    </source>
</evidence>
<comment type="cofactor">
    <cofactor evidence="1">
        <name>[4Fe-4S] cluster</name>
        <dbReference type="ChEBI" id="CHEBI:49883"/>
    </cofactor>
</comment>